<dbReference type="Gene3D" id="3.40.50.2000">
    <property type="entry name" value="Glycogen Phosphorylase B"/>
    <property type="match status" value="2"/>
</dbReference>
<evidence type="ECO:0000313" key="3">
    <source>
        <dbReference type="EMBL" id="OGE78113.1"/>
    </source>
</evidence>
<dbReference type="InterPro" id="IPR001296">
    <property type="entry name" value="Glyco_trans_1"/>
</dbReference>
<protein>
    <recommendedName>
        <fullName evidence="2">Glycosyl transferase family 1 domain-containing protein</fullName>
    </recommendedName>
</protein>
<evidence type="ECO:0000259" key="2">
    <source>
        <dbReference type="Pfam" id="PF00534"/>
    </source>
</evidence>
<evidence type="ECO:0000256" key="1">
    <source>
        <dbReference type="ARBA" id="ARBA00022679"/>
    </source>
</evidence>
<comment type="caution">
    <text evidence="3">The sequence shown here is derived from an EMBL/GenBank/DDBJ whole genome shotgun (WGS) entry which is preliminary data.</text>
</comment>
<dbReference type="GO" id="GO:0016757">
    <property type="term" value="F:glycosyltransferase activity"/>
    <property type="evidence" value="ECO:0007669"/>
    <property type="project" value="InterPro"/>
</dbReference>
<dbReference type="PANTHER" id="PTHR46401">
    <property type="entry name" value="GLYCOSYLTRANSFERASE WBBK-RELATED"/>
    <property type="match status" value="1"/>
</dbReference>
<dbReference type="Pfam" id="PF00534">
    <property type="entry name" value="Glycos_transf_1"/>
    <property type="match status" value="1"/>
</dbReference>
<dbReference type="GO" id="GO:0009103">
    <property type="term" value="P:lipopolysaccharide biosynthetic process"/>
    <property type="evidence" value="ECO:0007669"/>
    <property type="project" value="TreeGrafter"/>
</dbReference>
<organism evidence="3 4">
    <name type="scientific">Candidatus Doudnabacteria bacterium RIFCSPHIGHO2_01_FULL_46_14</name>
    <dbReference type="NCBI Taxonomy" id="1817824"/>
    <lineage>
        <taxon>Bacteria</taxon>
        <taxon>Candidatus Doudnaibacteriota</taxon>
    </lineage>
</organism>
<accession>A0A1F5NKN9</accession>
<feature type="domain" description="Glycosyl transferase family 1" evidence="2">
    <location>
        <begin position="166"/>
        <end position="320"/>
    </location>
</feature>
<keyword evidence="1" id="KW-0808">Transferase</keyword>
<dbReference type="AlphaFoldDB" id="A0A1F5NKN9"/>
<dbReference type="STRING" id="1817824.A2751_03040"/>
<evidence type="ECO:0000313" key="4">
    <source>
        <dbReference type="Proteomes" id="UP000176864"/>
    </source>
</evidence>
<proteinExistence type="predicted"/>
<dbReference type="Proteomes" id="UP000176864">
    <property type="component" value="Unassembled WGS sequence"/>
</dbReference>
<gene>
    <name evidence="3" type="ORF">A2751_03040</name>
</gene>
<reference evidence="3 4" key="1">
    <citation type="journal article" date="2016" name="Nat. Commun.">
        <title>Thousands of microbial genomes shed light on interconnected biogeochemical processes in an aquifer system.</title>
        <authorList>
            <person name="Anantharaman K."/>
            <person name="Brown C.T."/>
            <person name="Hug L.A."/>
            <person name="Sharon I."/>
            <person name="Castelle C.J."/>
            <person name="Probst A.J."/>
            <person name="Thomas B.C."/>
            <person name="Singh A."/>
            <person name="Wilkins M.J."/>
            <person name="Karaoz U."/>
            <person name="Brodie E.L."/>
            <person name="Williams K.H."/>
            <person name="Hubbard S.S."/>
            <person name="Banfield J.F."/>
        </authorList>
    </citation>
    <scope>NUCLEOTIDE SEQUENCE [LARGE SCALE GENOMIC DNA]</scope>
</reference>
<sequence>MTICFFGNYIPDYPRIVVLKKGFAANGVKVLECHTRKTGVAKYIDLWQQHRKFKNDYDVLLVTMGAYTLVPFARRLTKKKLIFDAFVSLQITADDRGKGRFMADFWDAYACRIADQVLLDTNAQIEYFVARYNLPRVKFTRVPASADPDIFFPTSYQLPPTRSFVVHWHGHIVPFHGLEAVIEAANKLKDHKDIEFRITTRFNSKYQAIKKRIQELKLENVNFFPETSYAGLAKAINESDVVLGVFGTKKKAEVVIPNKIYEAVACKKPVITRDSKAVREVFDENSMKLIRPNNPDELATAILELKQNEAKRNSLAENANEIYTANLLPGAITKPLLE</sequence>
<dbReference type="PANTHER" id="PTHR46401:SF2">
    <property type="entry name" value="GLYCOSYLTRANSFERASE WBBK-RELATED"/>
    <property type="match status" value="1"/>
</dbReference>
<dbReference type="EMBL" id="MFEK01000014">
    <property type="protein sequence ID" value="OGE78113.1"/>
    <property type="molecule type" value="Genomic_DNA"/>
</dbReference>
<name>A0A1F5NKN9_9BACT</name>
<dbReference type="SUPFAM" id="SSF53756">
    <property type="entry name" value="UDP-Glycosyltransferase/glycogen phosphorylase"/>
    <property type="match status" value="1"/>
</dbReference>